<feature type="compositionally biased region" description="Basic and acidic residues" evidence="1">
    <location>
        <begin position="59"/>
        <end position="73"/>
    </location>
</feature>
<sequence length="73" mass="8185">MLKEMTEEKNQKTGSVKEVGTREEIEKDKAADKGQIFTADAITFQGSRGESGPIMNMPESREVVRERRNEVGV</sequence>
<organism evidence="2 3">
    <name type="scientific">Willisornis vidua</name>
    <name type="common">Xingu scale-backed antbird</name>
    <dbReference type="NCBI Taxonomy" id="1566151"/>
    <lineage>
        <taxon>Eukaryota</taxon>
        <taxon>Metazoa</taxon>
        <taxon>Chordata</taxon>
        <taxon>Craniata</taxon>
        <taxon>Vertebrata</taxon>
        <taxon>Euteleostomi</taxon>
        <taxon>Archelosauria</taxon>
        <taxon>Archosauria</taxon>
        <taxon>Dinosauria</taxon>
        <taxon>Saurischia</taxon>
        <taxon>Theropoda</taxon>
        <taxon>Coelurosauria</taxon>
        <taxon>Aves</taxon>
        <taxon>Neognathae</taxon>
        <taxon>Neoaves</taxon>
        <taxon>Telluraves</taxon>
        <taxon>Australaves</taxon>
        <taxon>Passeriformes</taxon>
        <taxon>Thamnophilidae</taxon>
        <taxon>Willisornis</taxon>
    </lineage>
</organism>
<gene>
    <name evidence="2" type="ORF">WISP_138363</name>
</gene>
<accession>A0ABQ9CQR7</accession>
<feature type="region of interest" description="Disordered" evidence="1">
    <location>
        <begin position="1"/>
        <end position="32"/>
    </location>
</feature>
<feature type="region of interest" description="Disordered" evidence="1">
    <location>
        <begin position="44"/>
        <end position="73"/>
    </location>
</feature>
<reference evidence="2" key="1">
    <citation type="submission" date="2019-10" db="EMBL/GenBank/DDBJ databases">
        <authorList>
            <person name="Soares A.E.R."/>
            <person name="Aleixo A."/>
            <person name="Schneider P."/>
            <person name="Miyaki C.Y."/>
            <person name="Schneider M.P."/>
            <person name="Mello C."/>
            <person name="Vasconcelos A.T.R."/>
        </authorList>
    </citation>
    <scope>NUCLEOTIDE SEQUENCE</scope>
    <source>
        <tissue evidence="2">Muscle</tissue>
    </source>
</reference>
<keyword evidence="3" id="KW-1185">Reference proteome</keyword>
<dbReference type="EMBL" id="WHWB01034693">
    <property type="protein sequence ID" value="KAJ7405737.1"/>
    <property type="molecule type" value="Genomic_DNA"/>
</dbReference>
<comment type="caution">
    <text evidence="2">The sequence shown here is derived from an EMBL/GenBank/DDBJ whole genome shotgun (WGS) entry which is preliminary data.</text>
</comment>
<dbReference type="Proteomes" id="UP001145742">
    <property type="component" value="Unassembled WGS sequence"/>
</dbReference>
<evidence type="ECO:0000256" key="1">
    <source>
        <dbReference type="SAM" id="MobiDB-lite"/>
    </source>
</evidence>
<feature type="compositionally biased region" description="Basic and acidic residues" evidence="1">
    <location>
        <begin position="1"/>
        <end position="11"/>
    </location>
</feature>
<evidence type="ECO:0000313" key="3">
    <source>
        <dbReference type="Proteomes" id="UP001145742"/>
    </source>
</evidence>
<name>A0ABQ9CQR7_9PASS</name>
<proteinExistence type="predicted"/>
<evidence type="ECO:0000313" key="2">
    <source>
        <dbReference type="EMBL" id="KAJ7405737.1"/>
    </source>
</evidence>
<protein>
    <submittedName>
        <fullName evidence="2">Uncharacterized protein</fullName>
    </submittedName>
</protein>
<feature type="compositionally biased region" description="Basic and acidic residues" evidence="1">
    <location>
        <begin position="19"/>
        <end position="32"/>
    </location>
</feature>